<dbReference type="Pfam" id="PF13356">
    <property type="entry name" value="Arm-DNA-bind_3"/>
    <property type="match status" value="1"/>
</dbReference>
<keyword evidence="3" id="KW-0238">DNA-binding</keyword>
<evidence type="ECO:0000259" key="5">
    <source>
        <dbReference type="PROSITE" id="PS51898"/>
    </source>
</evidence>
<keyword evidence="7" id="KW-1185">Reference proteome</keyword>
<dbReference type="PROSITE" id="PS51898">
    <property type="entry name" value="TYR_RECOMBINASE"/>
    <property type="match status" value="1"/>
</dbReference>
<dbReference type="Proteomes" id="UP000190460">
    <property type="component" value="Unassembled WGS sequence"/>
</dbReference>
<dbReference type="GO" id="GO:0003677">
    <property type="term" value="F:DNA binding"/>
    <property type="evidence" value="ECO:0007669"/>
    <property type="project" value="UniProtKB-KW"/>
</dbReference>
<sequence length="434" mass="49397">MPKLTDNLLKSLKATGTAYRRMDEGKAGFGVKVSPKGRISFIFRYKTAQGRDVPMILGYYPETSLKDARQLWVKWRAVYDSGRDPQIVFNEELAAEEAQRKHLDAQRKREAMNGSIRQLIEVYVADLKANDKRSWSEVERALTVNVYPVIHESTKAKDITAEDIKGVLAQVIARDKLIAANRIRAYLSAAFTFGIQWDNDAKHHFEALRFGIQSNPVRDVPKPEKTEQARDRHLSSSEVRQLWQALDHTNMHPKVVRAIRLLFALGGQRIEEVLGLHTKDVDFQNHLVTLHDTKNGSTHIVPFGDIAQELLQVSIEQADDKGALFGKVRGAQGIMPYATLTRSINRLCPKIGLEPFVPKDIRRTVKTLMGFAGIRKEDRDKFQNHAMTDVSSRHYDRYDYLAEKRQVMAVWDVYLNSILAGEVKTNVIPLRIAN</sequence>
<dbReference type="InterPro" id="IPR011010">
    <property type="entry name" value="DNA_brk_join_enz"/>
</dbReference>
<evidence type="ECO:0000256" key="3">
    <source>
        <dbReference type="ARBA" id="ARBA00023125"/>
    </source>
</evidence>
<dbReference type="OrthoDB" id="9795573at2"/>
<dbReference type="RefSeq" id="WP_078923349.1">
    <property type="nucleotide sequence ID" value="NZ_FUYB01000016.1"/>
</dbReference>
<dbReference type="InterPro" id="IPR050808">
    <property type="entry name" value="Phage_Integrase"/>
</dbReference>
<accession>A0A1T4XEC3</accession>
<dbReference type="InterPro" id="IPR010998">
    <property type="entry name" value="Integrase_recombinase_N"/>
</dbReference>
<dbReference type="CDD" id="cd00801">
    <property type="entry name" value="INT_P4_C"/>
    <property type="match status" value="1"/>
</dbReference>
<evidence type="ECO:0000256" key="2">
    <source>
        <dbReference type="ARBA" id="ARBA00022908"/>
    </source>
</evidence>
<dbReference type="Gene3D" id="1.10.150.130">
    <property type="match status" value="1"/>
</dbReference>
<protein>
    <submittedName>
        <fullName evidence="6">Phage integrase family protein</fullName>
    </submittedName>
</protein>
<dbReference type="InterPro" id="IPR025166">
    <property type="entry name" value="Integrase_DNA_bind_dom"/>
</dbReference>
<keyword evidence="2" id="KW-0229">DNA integration</keyword>
<dbReference type="GO" id="GO:0015074">
    <property type="term" value="P:DNA integration"/>
    <property type="evidence" value="ECO:0007669"/>
    <property type="project" value="UniProtKB-KW"/>
</dbReference>
<dbReference type="EMBL" id="FUYB01000016">
    <property type="protein sequence ID" value="SKA87914.1"/>
    <property type="molecule type" value="Genomic_DNA"/>
</dbReference>
<dbReference type="InterPro" id="IPR038488">
    <property type="entry name" value="Integrase_DNA-bd_sf"/>
</dbReference>
<feature type="domain" description="Tyr recombinase" evidence="5">
    <location>
        <begin position="229"/>
        <end position="409"/>
    </location>
</feature>
<reference evidence="7" key="1">
    <citation type="submission" date="2017-02" db="EMBL/GenBank/DDBJ databases">
        <authorList>
            <person name="Varghese N."/>
            <person name="Submissions S."/>
        </authorList>
    </citation>
    <scope>NUCLEOTIDE SEQUENCE [LARGE SCALE GENOMIC DNA]</scope>
    <source>
        <strain evidence="7">ATCC 49788</strain>
    </source>
</reference>
<evidence type="ECO:0000256" key="1">
    <source>
        <dbReference type="ARBA" id="ARBA00008857"/>
    </source>
</evidence>
<evidence type="ECO:0000313" key="6">
    <source>
        <dbReference type="EMBL" id="SKA87914.1"/>
    </source>
</evidence>
<dbReference type="SUPFAM" id="SSF56349">
    <property type="entry name" value="DNA breaking-rejoining enzymes"/>
    <property type="match status" value="1"/>
</dbReference>
<name>A0A1T4XEC3_9GAMM</name>
<dbReference type="InterPro" id="IPR002104">
    <property type="entry name" value="Integrase_catalytic"/>
</dbReference>
<comment type="similarity">
    <text evidence="1">Belongs to the 'phage' integrase family.</text>
</comment>
<evidence type="ECO:0000313" key="7">
    <source>
        <dbReference type="Proteomes" id="UP000190460"/>
    </source>
</evidence>
<dbReference type="PANTHER" id="PTHR30629:SF2">
    <property type="entry name" value="PROPHAGE INTEGRASE INTS-RELATED"/>
    <property type="match status" value="1"/>
</dbReference>
<gene>
    <name evidence="6" type="ORF">SAMN02745130_02896</name>
</gene>
<keyword evidence="4" id="KW-0233">DNA recombination</keyword>
<proteinExistence type="inferred from homology"/>
<dbReference type="PANTHER" id="PTHR30629">
    <property type="entry name" value="PROPHAGE INTEGRASE"/>
    <property type="match status" value="1"/>
</dbReference>
<dbReference type="Pfam" id="PF00589">
    <property type="entry name" value="Phage_integrase"/>
    <property type="match status" value="1"/>
</dbReference>
<dbReference type="STRING" id="92487.SAMN02745130_02896"/>
<organism evidence="6 7">
    <name type="scientific">Thiothrix eikelboomii</name>
    <dbReference type="NCBI Taxonomy" id="92487"/>
    <lineage>
        <taxon>Bacteria</taxon>
        <taxon>Pseudomonadati</taxon>
        <taxon>Pseudomonadota</taxon>
        <taxon>Gammaproteobacteria</taxon>
        <taxon>Thiotrichales</taxon>
        <taxon>Thiotrichaceae</taxon>
        <taxon>Thiothrix</taxon>
    </lineage>
</organism>
<dbReference type="Gene3D" id="3.30.160.390">
    <property type="entry name" value="Integrase, DNA-binding domain"/>
    <property type="match status" value="1"/>
</dbReference>
<dbReference type="InterPro" id="IPR013762">
    <property type="entry name" value="Integrase-like_cat_sf"/>
</dbReference>
<dbReference type="GO" id="GO:0006310">
    <property type="term" value="P:DNA recombination"/>
    <property type="evidence" value="ECO:0007669"/>
    <property type="project" value="UniProtKB-KW"/>
</dbReference>
<evidence type="ECO:0000256" key="4">
    <source>
        <dbReference type="ARBA" id="ARBA00023172"/>
    </source>
</evidence>
<dbReference type="Gene3D" id="1.10.443.10">
    <property type="entry name" value="Intergrase catalytic core"/>
    <property type="match status" value="1"/>
</dbReference>
<dbReference type="AlphaFoldDB" id="A0A1T4XEC3"/>